<keyword evidence="2" id="KW-0378">Hydrolase</keyword>
<comment type="caution">
    <text evidence="2">The sequence shown here is derived from an EMBL/GenBank/DDBJ whole genome shotgun (WGS) entry which is preliminary data.</text>
</comment>
<accession>A0A2I1IQ81</accession>
<dbReference type="Pfam" id="PF07510">
    <property type="entry name" value="GmrSD_C"/>
    <property type="match status" value="1"/>
</dbReference>
<feature type="domain" description="GmrSD restriction endonucleases C-terminal" evidence="1">
    <location>
        <begin position="103"/>
        <end position="241"/>
    </location>
</feature>
<sequence length="262" mass="28793">MRRRFGIGDLVAWLLAAALVVWAVAPLGLDLGGFGKAGAAGANRPGSIVDTFKTNDQVLKEVPNTDFAQAVKSLPVRQWRQTKKYNRHEFGQRWADEDHNGCDTRNDILSRDMKNVVYRPNTRNCVVLSGQLQDPYTGKVINFVRGQHSSEAVQIDHVVALADAWASGADGWDPARRQKFANDPLNLLAVDGPANQAKSAYAANKWLPPDVDYRCAYVARQVRIKQVWGLSVTADEQRTMALTASECPSQQLPPGPTLATAK</sequence>
<gene>
    <name evidence="2" type="ORF">CYJ19_01400</name>
</gene>
<keyword evidence="2" id="KW-0255">Endonuclease</keyword>
<dbReference type="GO" id="GO:0004519">
    <property type="term" value="F:endonuclease activity"/>
    <property type="evidence" value="ECO:0007669"/>
    <property type="project" value="UniProtKB-KW"/>
</dbReference>
<evidence type="ECO:0000313" key="3">
    <source>
        <dbReference type="Proteomes" id="UP000235122"/>
    </source>
</evidence>
<dbReference type="AlphaFoldDB" id="A0A2I1IQ81"/>
<dbReference type="PANTHER" id="PTHR24094:SF15">
    <property type="entry name" value="AMP-DEPENDENT SYNTHETASE_LIGASE DOMAIN-CONTAINING PROTEIN-RELATED"/>
    <property type="match status" value="1"/>
</dbReference>
<dbReference type="EMBL" id="PKKO01000001">
    <property type="protein sequence ID" value="PKY73273.1"/>
    <property type="molecule type" value="Genomic_DNA"/>
</dbReference>
<name>A0A2I1IQ81_9ACTO</name>
<keyword evidence="3" id="KW-1185">Reference proteome</keyword>
<dbReference type="RefSeq" id="WP_024330693.1">
    <property type="nucleotide sequence ID" value="NZ_JASOXK010000001.1"/>
</dbReference>
<evidence type="ECO:0000259" key="1">
    <source>
        <dbReference type="Pfam" id="PF07510"/>
    </source>
</evidence>
<dbReference type="Proteomes" id="UP000235122">
    <property type="component" value="Unassembled WGS sequence"/>
</dbReference>
<proteinExistence type="predicted"/>
<organism evidence="2 3">
    <name type="scientific">Winkia neuii</name>
    <dbReference type="NCBI Taxonomy" id="33007"/>
    <lineage>
        <taxon>Bacteria</taxon>
        <taxon>Bacillati</taxon>
        <taxon>Actinomycetota</taxon>
        <taxon>Actinomycetes</taxon>
        <taxon>Actinomycetales</taxon>
        <taxon>Actinomycetaceae</taxon>
        <taxon>Winkia</taxon>
    </lineage>
</organism>
<keyword evidence="2" id="KW-0540">Nuclease</keyword>
<dbReference type="PANTHER" id="PTHR24094">
    <property type="entry name" value="SECRETED PROTEIN"/>
    <property type="match status" value="1"/>
</dbReference>
<dbReference type="STRING" id="33007.HMPREF3198_00921"/>
<dbReference type="GeneID" id="35866009"/>
<protein>
    <submittedName>
        <fullName evidence="2">HNH endonuclease</fullName>
    </submittedName>
</protein>
<reference evidence="2 3" key="1">
    <citation type="submission" date="2017-12" db="EMBL/GenBank/DDBJ databases">
        <title>Phylogenetic diversity of female urinary microbiome.</title>
        <authorList>
            <person name="Thomas-White K."/>
            <person name="Wolfe A.J."/>
        </authorList>
    </citation>
    <scope>NUCLEOTIDE SEQUENCE [LARGE SCALE GENOMIC DNA]</scope>
    <source>
        <strain evidence="2 3">UMB0402</strain>
    </source>
</reference>
<dbReference type="InterPro" id="IPR011089">
    <property type="entry name" value="GmrSD_C"/>
</dbReference>
<evidence type="ECO:0000313" key="2">
    <source>
        <dbReference type="EMBL" id="PKY73273.1"/>
    </source>
</evidence>